<reference evidence="2 3" key="1">
    <citation type="submission" date="2024-03" db="EMBL/GenBank/DDBJ databases">
        <title>Novel species of the genus Variovorax.</title>
        <authorList>
            <person name="Liu Q."/>
            <person name="Xin Y.-H."/>
        </authorList>
    </citation>
    <scope>NUCLEOTIDE SEQUENCE [LARGE SCALE GENOMIC DNA]</scope>
    <source>
        <strain evidence="2 3">KACC 18900</strain>
    </source>
</reference>
<evidence type="ECO:0000313" key="3">
    <source>
        <dbReference type="Proteomes" id="UP001385892"/>
    </source>
</evidence>
<feature type="coiled-coil region" evidence="1">
    <location>
        <begin position="143"/>
        <end position="177"/>
    </location>
</feature>
<keyword evidence="3" id="KW-1185">Reference proteome</keyword>
<comment type="caution">
    <text evidence="2">The sequence shown here is derived from an EMBL/GenBank/DDBJ whole genome shotgun (WGS) entry which is preliminary data.</text>
</comment>
<evidence type="ECO:0000313" key="2">
    <source>
        <dbReference type="EMBL" id="MEJ8852575.1"/>
    </source>
</evidence>
<dbReference type="Proteomes" id="UP001385892">
    <property type="component" value="Unassembled WGS sequence"/>
</dbReference>
<name>A0ABU8X0D4_9BURK</name>
<gene>
    <name evidence="2" type="ORF">WKW82_38605</name>
</gene>
<protein>
    <submittedName>
        <fullName evidence="2">Uncharacterized protein</fullName>
    </submittedName>
</protein>
<keyword evidence="1" id="KW-0175">Coiled coil</keyword>
<evidence type="ECO:0000256" key="1">
    <source>
        <dbReference type="SAM" id="Coils"/>
    </source>
</evidence>
<accession>A0ABU8X0D4</accession>
<proteinExistence type="predicted"/>
<organism evidence="2 3">
    <name type="scientific">Variovorax rhizosphaerae</name>
    <dbReference type="NCBI Taxonomy" id="1836200"/>
    <lineage>
        <taxon>Bacteria</taxon>
        <taxon>Pseudomonadati</taxon>
        <taxon>Pseudomonadota</taxon>
        <taxon>Betaproteobacteria</taxon>
        <taxon>Burkholderiales</taxon>
        <taxon>Comamonadaceae</taxon>
        <taxon>Variovorax</taxon>
    </lineage>
</organism>
<dbReference type="EMBL" id="JBBKZT010000050">
    <property type="protein sequence ID" value="MEJ8852575.1"/>
    <property type="molecule type" value="Genomic_DNA"/>
</dbReference>
<dbReference type="RefSeq" id="WP_340348520.1">
    <property type="nucleotide sequence ID" value="NZ_JBBKZT010000050.1"/>
</dbReference>
<sequence>MRIHDQAPFFGGGDAACWKRRKCSFGARNFQGVSKAETKALRSAAAARLFPHCVGGWGRKAAQISLALPFLQNARSNQGGLAIGKDRIMSDGIGKQLPQPGDLADVLDANKEATEEVKQVADHLAVVHAVLEQAVPAGLADDVALATQQTEQLGKQLEEASDKLDKVNEQLATEVNARKSTEGGA</sequence>